<proteinExistence type="predicted"/>
<dbReference type="InterPro" id="IPR004298">
    <property type="entry name" value="Nicotian_synth"/>
</dbReference>
<gene>
    <name evidence="3" type="ORF">B5M42_08900</name>
</gene>
<evidence type="ECO:0000256" key="1">
    <source>
        <dbReference type="ARBA" id="ARBA00022679"/>
    </source>
</evidence>
<keyword evidence="2" id="KW-0949">S-adenosyl-L-methionine</keyword>
<evidence type="ECO:0000313" key="4">
    <source>
        <dbReference type="Proteomes" id="UP000298246"/>
    </source>
</evidence>
<dbReference type="RefSeq" id="WP_134751908.1">
    <property type="nucleotide sequence ID" value="NZ_MYFO02000002.1"/>
</dbReference>
<dbReference type="GO" id="GO:0030418">
    <property type="term" value="P:nicotianamine biosynthetic process"/>
    <property type="evidence" value="ECO:0007669"/>
    <property type="project" value="InterPro"/>
</dbReference>
<dbReference type="InterPro" id="IPR029063">
    <property type="entry name" value="SAM-dependent_MTases_sf"/>
</dbReference>
<sequence length="291" mass="30815">MKRIKYDMAGSCAVTVNRQPVVEALIAAALTADAALERERDLSPANPLINAVLSRLVGLAGLTYTPAEERAVLADERIRRLRERLLGKLSIAEGALEHFYAERLGRQPALTLASLGAFPYYANYEALLALELRHLQELELLPGGGAGMSAVFVGSGPLPLSAILLQAATGVQVVCVDNNRTACVAAQRLLARLGLEDALPVVHAAGEAYDYGGHALALVASLVADKRAVARQIRVTRPGAALAVRSAEGVRTLLYEPVDEAGLEGLGCRKLGQSSGNGEVINSTLFYRLSP</sequence>
<dbReference type="SUPFAM" id="SSF53335">
    <property type="entry name" value="S-adenosyl-L-methionine-dependent methyltransferases"/>
    <property type="match status" value="1"/>
</dbReference>
<reference evidence="3 4" key="1">
    <citation type="submission" date="2017-03" db="EMBL/GenBank/DDBJ databases">
        <title>Isolation of Levoglucosan Utilizing Bacteria.</title>
        <authorList>
            <person name="Arya A.S."/>
        </authorList>
    </citation>
    <scope>NUCLEOTIDE SEQUENCE [LARGE SCALE GENOMIC DNA]</scope>
    <source>
        <strain evidence="3 4">MEC069</strain>
    </source>
</reference>
<comment type="caution">
    <text evidence="3">The sequence shown here is derived from an EMBL/GenBank/DDBJ whole genome shotgun (WGS) entry which is preliminary data.</text>
</comment>
<dbReference type="PROSITE" id="PS51142">
    <property type="entry name" value="NAS"/>
    <property type="match status" value="1"/>
</dbReference>
<keyword evidence="4" id="KW-1185">Reference proteome</keyword>
<dbReference type="PANTHER" id="PTHR32266">
    <property type="entry name" value="NICOTIANAMINE SYNTHASE 3"/>
    <property type="match status" value="1"/>
</dbReference>
<dbReference type="GO" id="GO:0030410">
    <property type="term" value="F:nicotianamine synthase activity"/>
    <property type="evidence" value="ECO:0007669"/>
    <property type="project" value="InterPro"/>
</dbReference>
<name>A0A4Y8Q3P4_9BACL</name>
<keyword evidence="1" id="KW-0808">Transferase</keyword>
<dbReference type="Proteomes" id="UP000298246">
    <property type="component" value="Unassembled WGS sequence"/>
</dbReference>
<dbReference type="EMBL" id="MYFO01000009">
    <property type="protein sequence ID" value="TFE88562.1"/>
    <property type="molecule type" value="Genomic_DNA"/>
</dbReference>
<dbReference type="OrthoDB" id="2564759at2"/>
<dbReference type="Pfam" id="PF03059">
    <property type="entry name" value="NAS"/>
    <property type="match status" value="1"/>
</dbReference>
<dbReference type="AlphaFoldDB" id="A0A4Y8Q3P4"/>
<dbReference type="Gene3D" id="3.40.50.150">
    <property type="entry name" value="Vaccinia Virus protein VP39"/>
    <property type="match status" value="1"/>
</dbReference>
<evidence type="ECO:0000313" key="3">
    <source>
        <dbReference type="EMBL" id="TFE88562.1"/>
    </source>
</evidence>
<organism evidence="3 4">
    <name type="scientific">Paenibacillus athensensis</name>
    <dbReference type="NCBI Taxonomy" id="1967502"/>
    <lineage>
        <taxon>Bacteria</taxon>
        <taxon>Bacillati</taxon>
        <taxon>Bacillota</taxon>
        <taxon>Bacilli</taxon>
        <taxon>Bacillales</taxon>
        <taxon>Paenibacillaceae</taxon>
        <taxon>Paenibacillus</taxon>
    </lineage>
</organism>
<dbReference type="PANTHER" id="PTHR32266:SF12">
    <property type="entry name" value="NICOTIANAMINE SYNTHASE 3"/>
    <property type="match status" value="1"/>
</dbReference>
<protein>
    <recommendedName>
        <fullName evidence="5">Nicotianamine synthase</fullName>
    </recommendedName>
</protein>
<evidence type="ECO:0008006" key="5">
    <source>
        <dbReference type="Google" id="ProtNLM"/>
    </source>
</evidence>
<evidence type="ECO:0000256" key="2">
    <source>
        <dbReference type="ARBA" id="ARBA00022691"/>
    </source>
</evidence>
<accession>A0A4Y8Q3P4</accession>